<proteinExistence type="predicted"/>
<keyword evidence="4" id="KW-1185">Reference proteome</keyword>
<dbReference type="InterPro" id="IPR011043">
    <property type="entry name" value="Gal_Oxase/kelch_b-propeller"/>
</dbReference>
<dbReference type="InterPro" id="IPR013517">
    <property type="entry name" value="FG-GAP"/>
</dbReference>
<sequence precursor="true">MDRITFTLLLFALAPASASAQRFSQCHDLYATGNPGFGLGKEASIDGDLVAAAGSFGGVAFFDLSAPGNAPTDVFLPNVSGFPSNMGQALELEGDRAVVSGLAADDRVLVFDRTAGVWGFDPTPIQAPAPMPGDEFGFDVALGGDWIAVGARKDNTHGSDAGAVHLYRLIAGDWTFQQTIYQPSPAPAAVFGHAVALDGPYLLVGAPNTGVGGATAAGKAHFYELDSATQTWTHATDVISQAPGNVRQFGLTVDLDLEGPTPRAAIAENQLIEVWEQQFGFWLISQRLLGSDVALTSLGIKLDLTGSRLVAAGYSSAAGTGLGAVYSADATGMFSFSKALSPARSFNAQQVASSVAVDGDTVLVGSRAFDVPLGNAGVIQVFQEHDFEYESIGFSGACPCTNSTAVIREEGCRNSRGYGGHLVGCGSDSAAANDFGLIARGLNPNALAIFFSGTDILTAPAAQGDGSRITGGALRRISITVSDTAGQINLGGLIQDNSWPVGQTIAVQAWYRDAGGPCGSGYNVTNGVALTVQP</sequence>
<name>A0A518EL93_9BACT</name>
<feature type="signal peptide" evidence="2">
    <location>
        <begin position="1"/>
        <end position="20"/>
    </location>
</feature>
<evidence type="ECO:0000256" key="1">
    <source>
        <dbReference type="ARBA" id="ARBA00022729"/>
    </source>
</evidence>
<dbReference type="Gene3D" id="2.130.10.130">
    <property type="entry name" value="Integrin alpha, N-terminal"/>
    <property type="match status" value="1"/>
</dbReference>
<dbReference type="OrthoDB" id="291134at2"/>
<feature type="chain" id="PRO_5022120677" description="Cortical protein marker for cell polarity" evidence="2">
    <location>
        <begin position="21"/>
        <end position="534"/>
    </location>
</feature>
<dbReference type="AlphaFoldDB" id="A0A518EL93"/>
<dbReference type="Proteomes" id="UP000320390">
    <property type="component" value="Chromosome"/>
</dbReference>
<dbReference type="RefSeq" id="WP_145194296.1">
    <property type="nucleotide sequence ID" value="NZ_CP036434.1"/>
</dbReference>
<dbReference type="InterPro" id="IPR028994">
    <property type="entry name" value="Integrin_alpha_N"/>
</dbReference>
<evidence type="ECO:0008006" key="5">
    <source>
        <dbReference type="Google" id="ProtNLM"/>
    </source>
</evidence>
<reference evidence="3 4" key="1">
    <citation type="submission" date="2019-02" db="EMBL/GenBank/DDBJ databases">
        <title>Deep-cultivation of Planctomycetes and their phenomic and genomic characterization uncovers novel biology.</title>
        <authorList>
            <person name="Wiegand S."/>
            <person name="Jogler M."/>
            <person name="Boedeker C."/>
            <person name="Pinto D."/>
            <person name="Vollmers J."/>
            <person name="Rivas-Marin E."/>
            <person name="Kohn T."/>
            <person name="Peeters S.H."/>
            <person name="Heuer A."/>
            <person name="Rast P."/>
            <person name="Oberbeckmann S."/>
            <person name="Bunk B."/>
            <person name="Jeske O."/>
            <person name="Meyerdierks A."/>
            <person name="Storesund J.E."/>
            <person name="Kallscheuer N."/>
            <person name="Luecker S."/>
            <person name="Lage O.M."/>
            <person name="Pohl T."/>
            <person name="Merkel B.J."/>
            <person name="Hornburger P."/>
            <person name="Mueller R.-W."/>
            <person name="Bruemmer F."/>
            <person name="Labrenz M."/>
            <person name="Spormann A.M."/>
            <person name="Op den Camp H."/>
            <person name="Overmann J."/>
            <person name="Amann R."/>
            <person name="Jetten M.S.M."/>
            <person name="Mascher T."/>
            <person name="Medema M.H."/>
            <person name="Devos D.P."/>
            <person name="Kaster A.-K."/>
            <person name="Ovreas L."/>
            <person name="Rohde M."/>
            <person name="Galperin M.Y."/>
            <person name="Jogler C."/>
        </authorList>
    </citation>
    <scope>NUCLEOTIDE SEQUENCE [LARGE SCALE GENOMIC DNA]</scope>
    <source>
        <strain evidence="3 4">Poly30</strain>
    </source>
</reference>
<protein>
    <recommendedName>
        <fullName evidence="5">Cortical protein marker for cell polarity</fullName>
    </recommendedName>
</protein>
<dbReference type="Pfam" id="PF14312">
    <property type="entry name" value="FG-GAP_2"/>
    <property type="match status" value="1"/>
</dbReference>
<dbReference type="PANTHER" id="PTHR36220:SF1">
    <property type="entry name" value="GAMMA TUBULIN COMPLEX COMPONENT C-TERMINAL DOMAIN-CONTAINING PROTEIN"/>
    <property type="match status" value="1"/>
</dbReference>
<dbReference type="EMBL" id="CP036434">
    <property type="protein sequence ID" value="QDV04858.1"/>
    <property type="molecule type" value="Genomic_DNA"/>
</dbReference>
<organism evidence="3 4">
    <name type="scientific">Saltatorellus ferox</name>
    <dbReference type="NCBI Taxonomy" id="2528018"/>
    <lineage>
        <taxon>Bacteria</taxon>
        <taxon>Pseudomonadati</taxon>
        <taxon>Planctomycetota</taxon>
        <taxon>Planctomycetia</taxon>
        <taxon>Planctomycetia incertae sedis</taxon>
        <taxon>Saltatorellus</taxon>
    </lineage>
</organism>
<evidence type="ECO:0000313" key="3">
    <source>
        <dbReference type="EMBL" id="QDV04858.1"/>
    </source>
</evidence>
<evidence type="ECO:0000256" key="2">
    <source>
        <dbReference type="SAM" id="SignalP"/>
    </source>
</evidence>
<keyword evidence="1 2" id="KW-0732">Signal</keyword>
<dbReference type="PANTHER" id="PTHR36220">
    <property type="entry name" value="UNNAMED PRODUCT"/>
    <property type="match status" value="1"/>
</dbReference>
<evidence type="ECO:0000313" key="4">
    <source>
        <dbReference type="Proteomes" id="UP000320390"/>
    </source>
</evidence>
<accession>A0A518EL93</accession>
<gene>
    <name evidence="3" type="ORF">Poly30_03520</name>
</gene>
<dbReference type="SUPFAM" id="SSF50965">
    <property type="entry name" value="Galactose oxidase, central domain"/>
    <property type="match status" value="1"/>
</dbReference>